<dbReference type="InterPro" id="IPR046947">
    <property type="entry name" value="LytR-like"/>
</dbReference>
<evidence type="ECO:0000259" key="2">
    <source>
        <dbReference type="PROSITE" id="PS50110"/>
    </source>
</evidence>
<feature type="domain" description="HTH LytTR-type" evidence="3">
    <location>
        <begin position="121"/>
        <end position="226"/>
    </location>
</feature>
<dbReference type="SMART" id="SM00850">
    <property type="entry name" value="LytTR"/>
    <property type="match status" value="1"/>
</dbReference>
<dbReference type="PROSITE" id="PS50110">
    <property type="entry name" value="RESPONSE_REGULATORY"/>
    <property type="match status" value="1"/>
</dbReference>
<dbReference type="PROSITE" id="PS50930">
    <property type="entry name" value="HTH_LYTTR"/>
    <property type="match status" value="1"/>
</dbReference>
<evidence type="ECO:0000313" key="5">
    <source>
        <dbReference type="Proteomes" id="UP000703590"/>
    </source>
</evidence>
<sequence length="226" mass="25723">MHILIVDDEPLALSRLARLLGQLGHQNILQATSGAQALELLQTQPVSLLITDIAMPDLSGIALAYQVRLRAPMLPIIFQTAYEKHALEAFDIGAVDYLLKPYTAEQLHRALSRAKPEALRLLTKNGELFFLLKPEEIFYIKADLAEVMVRAREGFSYYAAKISHMETLLETHDFVRIHRSYLLNLAHVSHFESLDQSRLAFFFKGIDESIESSKEGAKLFRERFKK</sequence>
<reference evidence="4 5" key="3">
    <citation type="submission" date="2021-02" db="EMBL/GenBank/DDBJ databases">
        <authorList>
            <person name="Merkel A.Y."/>
        </authorList>
    </citation>
    <scope>NUCLEOTIDE SEQUENCE [LARGE SCALE GENOMIC DNA]</scope>
    <source>
        <strain evidence="4 5">T05b</strain>
    </source>
</reference>
<reference evidence="5" key="2">
    <citation type="submission" date="2021-02" db="EMBL/GenBank/DDBJ databases">
        <title>Sulfurospirillum tamanensis sp. nov.</title>
        <authorList>
            <person name="Merkel A.Y."/>
        </authorList>
    </citation>
    <scope>NUCLEOTIDE SEQUENCE [LARGE SCALE GENOMIC DNA]</scope>
    <source>
        <strain evidence="5">T05b</strain>
    </source>
</reference>
<gene>
    <name evidence="4" type="ORF">JWV37_02155</name>
</gene>
<dbReference type="Gene3D" id="2.40.50.1020">
    <property type="entry name" value="LytTr DNA-binding domain"/>
    <property type="match status" value="1"/>
</dbReference>
<dbReference type="PANTHER" id="PTHR37299">
    <property type="entry name" value="TRANSCRIPTIONAL REGULATOR-RELATED"/>
    <property type="match status" value="1"/>
</dbReference>
<protein>
    <submittedName>
        <fullName evidence="4">Response regulator transcription factor</fullName>
    </submittedName>
</protein>
<feature type="domain" description="Response regulatory" evidence="2">
    <location>
        <begin position="2"/>
        <end position="115"/>
    </location>
</feature>
<dbReference type="Proteomes" id="UP000703590">
    <property type="component" value="Unassembled WGS sequence"/>
</dbReference>
<dbReference type="InterPro" id="IPR011006">
    <property type="entry name" value="CheY-like_superfamily"/>
</dbReference>
<reference evidence="4 5" key="1">
    <citation type="submission" date="2021-02" db="EMBL/GenBank/DDBJ databases">
        <title>Sulfurospirillum tamanensis sp. nov.</title>
        <authorList>
            <person name="Frolova A."/>
            <person name="Merkel A."/>
            <person name="Slobodkin A."/>
        </authorList>
    </citation>
    <scope>NUCLEOTIDE SEQUENCE [LARGE SCALE GENOMIC DNA]</scope>
    <source>
        <strain evidence="4 5">T05b</strain>
    </source>
</reference>
<dbReference type="Gene3D" id="3.40.50.2300">
    <property type="match status" value="1"/>
</dbReference>
<evidence type="ECO:0000313" key="4">
    <source>
        <dbReference type="EMBL" id="MBN2963569.1"/>
    </source>
</evidence>
<name>A0ABS2WPH5_9BACT</name>
<evidence type="ECO:0000259" key="3">
    <source>
        <dbReference type="PROSITE" id="PS50930"/>
    </source>
</evidence>
<accession>A0ABS2WPH5</accession>
<dbReference type="RefSeq" id="WP_205458012.1">
    <property type="nucleotide sequence ID" value="NZ_JAFHKK010000003.1"/>
</dbReference>
<keyword evidence="5" id="KW-1185">Reference proteome</keyword>
<organism evidence="4 5">
    <name type="scientific">Sulfurospirillum tamanense</name>
    <dbReference type="NCBI Taxonomy" id="2813362"/>
    <lineage>
        <taxon>Bacteria</taxon>
        <taxon>Pseudomonadati</taxon>
        <taxon>Campylobacterota</taxon>
        <taxon>Epsilonproteobacteria</taxon>
        <taxon>Campylobacterales</taxon>
        <taxon>Sulfurospirillaceae</taxon>
        <taxon>Sulfurospirillum</taxon>
    </lineage>
</organism>
<dbReference type="EMBL" id="JAFHKK010000003">
    <property type="protein sequence ID" value="MBN2963569.1"/>
    <property type="molecule type" value="Genomic_DNA"/>
</dbReference>
<evidence type="ECO:0000256" key="1">
    <source>
        <dbReference type="PROSITE-ProRule" id="PRU00169"/>
    </source>
</evidence>
<dbReference type="InterPro" id="IPR001789">
    <property type="entry name" value="Sig_transdc_resp-reg_receiver"/>
</dbReference>
<dbReference type="Pfam" id="PF04397">
    <property type="entry name" value="LytTR"/>
    <property type="match status" value="1"/>
</dbReference>
<dbReference type="SUPFAM" id="SSF52172">
    <property type="entry name" value="CheY-like"/>
    <property type="match status" value="1"/>
</dbReference>
<proteinExistence type="predicted"/>
<dbReference type="Pfam" id="PF00072">
    <property type="entry name" value="Response_reg"/>
    <property type="match status" value="1"/>
</dbReference>
<dbReference type="SMART" id="SM00448">
    <property type="entry name" value="REC"/>
    <property type="match status" value="1"/>
</dbReference>
<comment type="caution">
    <text evidence="4">The sequence shown here is derived from an EMBL/GenBank/DDBJ whole genome shotgun (WGS) entry which is preliminary data.</text>
</comment>
<feature type="modified residue" description="4-aspartylphosphate" evidence="1">
    <location>
        <position position="52"/>
    </location>
</feature>
<dbReference type="InterPro" id="IPR007492">
    <property type="entry name" value="LytTR_DNA-bd_dom"/>
</dbReference>
<dbReference type="PANTHER" id="PTHR37299:SF1">
    <property type="entry name" value="STAGE 0 SPORULATION PROTEIN A HOMOLOG"/>
    <property type="match status" value="1"/>
</dbReference>
<keyword evidence="1" id="KW-0597">Phosphoprotein</keyword>